<dbReference type="PROSITE" id="PS00028">
    <property type="entry name" value="ZINC_FINGER_C2H2_1"/>
    <property type="match status" value="1"/>
</dbReference>
<evidence type="ECO:0000313" key="3">
    <source>
        <dbReference type="EMBL" id="JAS30736.1"/>
    </source>
</evidence>
<dbReference type="Gene3D" id="3.30.40.10">
    <property type="entry name" value="Zinc/RING finger domain, C3HC4 (zinc finger)"/>
    <property type="match status" value="1"/>
</dbReference>
<dbReference type="AlphaFoldDB" id="A0A1B6DYI7"/>
<gene>
    <name evidence="2" type="ORF">g.9910</name>
    <name evidence="3" type="ORF">g.9911</name>
</gene>
<protein>
    <recommendedName>
        <fullName evidence="1">C2H2-type domain-containing protein</fullName>
    </recommendedName>
</protein>
<proteinExistence type="predicted"/>
<dbReference type="InterPro" id="IPR013087">
    <property type="entry name" value="Znf_C2H2_type"/>
</dbReference>
<sequence length="314" mass="37049">MSSNTEQQYKCLCRLNIKYKPIHPQVCLFRKVNCQALDCTWEGTPPNLLNHININHSTNVIASAVNLTFDATKFFDSKKTISIIIKNGCVFWIRKTVNNEYFTLNITTTPIEDMIEIEFNYFISVSKINSILEYKKYYANFTEFKISKQSFLKYVNDENKINLKVSLFSRNDFESKRFICHLCKTVVESPETLVKHVKDSHSYYNEKKKQCYFEIAKPIITAILLDEALLWHYQTTRNYKFNNYLMPFAIIFFLCVPLKSQKELFSKIKVLSENLEITDVVYKHNSNIGDIILPQEKNFPGSNFYYEYEIFEQV</sequence>
<accession>A0A1B6DYI7</accession>
<reference evidence="3" key="1">
    <citation type="submission" date="2015-12" db="EMBL/GenBank/DDBJ databases">
        <title>De novo transcriptome assembly of four potential Pierce s Disease insect vectors from Arizona vineyards.</title>
        <authorList>
            <person name="Tassone E.E."/>
        </authorList>
    </citation>
    <scope>NUCLEOTIDE SEQUENCE</scope>
</reference>
<evidence type="ECO:0000313" key="2">
    <source>
        <dbReference type="EMBL" id="JAS17846.1"/>
    </source>
</evidence>
<dbReference type="SUPFAM" id="SSF49599">
    <property type="entry name" value="TRAF domain-like"/>
    <property type="match status" value="1"/>
</dbReference>
<dbReference type="InterPro" id="IPR013083">
    <property type="entry name" value="Znf_RING/FYVE/PHD"/>
</dbReference>
<evidence type="ECO:0000259" key="1">
    <source>
        <dbReference type="PROSITE" id="PS00028"/>
    </source>
</evidence>
<feature type="domain" description="C2H2-type" evidence="1">
    <location>
        <begin position="180"/>
        <end position="201"/>
    </location>
</feature>
<dbReference type="EMBL" id="GEDC01019452">
    <property type="protein sequence ID" value="JAS17846.1"/>
    <property type="molecule type" value="Transcribed_RNA"/>
</dbReference>
<dbReference type="EMBL" id="GEDC01006562">
    <property type="protein sequence ID" value="JAS30736.1"/>
    <property type="molecule type" value="Transcribed_RNA"/>
</dbReference>
<name>A0A1B6DYI7_9HEMI</name>
<organism evidence="3">
    <name type="scientific">Clastoptera arizonana</name>
    <name type="common">Arizona spittle bug</name>
    <dbReference type="NCBI Taxonomy" id="38151"/>
    <lineage>
        <taxon>Eukaryota</taxon>
        <taxon>Metazoa</taxon>
        <taxon>Ecdysozoa</taxon>
        <taxon>Arthropoda</taxon>
        <taxon>Hexapoda</taxon>
        <taxon>Insecta</taxon>
        <taxon>Pterygota</taxon>
        <taxon>Neoptera</taxon>
        <taxon>Paraneoptera</taxon>
        <taxon>Hemiptera</taxon>
        <taxon>Auchenorrhyncha</taxon>
        <taxon>Cercopoidea</taxon>
        <taxon>Clastopteridae</taxon>
        <taxon>Clastoptera</taxon>
    </lineage>
</organism>
<dbReference type="SMART" id="SM00355">
    <property type="entry name" value="ZnF_C2H2"/>
    <property type="match status" value="2"/>
</dbReference>